<keyword evidence="2" id="KW-1185">Reference proteome</keyword>
<dbReference type="GO" id="GO:0003725">
    <property type="term" value="F:double-stranded RNA binding"/>
    <property type="evidence" value="ECO:0007669"/>
    <property type="project" value="TreeGrafter"/>
</dbReference>
<dbReference type="GO" id="GO:0001730">
    <property type="term" value="F:2'-5'-oligoadenylate synthetase activity"/>
    <property type="evidence" value="ECO:0007669"/>
    <property type="project" value="TreeGrafter"/>
</dbReference>
<proteinExistence type="predicted"/>
<protein>
    <submittedName>
        <fullName evidence="1">Uncharacterized protein</fullName>
    </submittedName>
</protein>
<evidence type="ECO:0000313" key="1">
    <source>
        <dbReference type="EMBL" id="KAG2484789.1"/>
    </source>
</evidence>
<dbReference type="SUPFAM" id="SSF81301">
    <property type="entry name" value="Nucleotidyltransferase"/>
    <property type="match status" value="1"/>
</dbReference>
<dbReference type="GO" id="GO:0005654">
    <property type="term" value="C:nucleoplasm"/>
    <property type="evidence" value="ECO:0007669"/>
    <property type="project" value="TreeGrafter"/>
</dbReference>
<dbReference type="OrthoDB" id="543305at2759"/>
<sequence length="444" mass="49843">MVIAGSLGRSTSVSGNFDVDVHVFVRDQRRQLTLEDWRDDRGGVRTKARNQVYRALRSKQDEGFQLPGLEEGDVVKMTIGGRAVDLLILPDVSPQVPGGYPTPEAWARAQLKATMQPVYDNPSAAVFCHWREKAASGAFKELMRAQPSEVTLVTQLLKAWRDDLDAGRVLGGKTGVTSVVLEVVVLAAHQKLRMALRRRYERYDVCTVQLFAEALRLLDAAVEEGEVITVDAGEWGPPPPLSPLDYRHCWEADPVKIIHPIDPTYNLARPRKGKRRPKWAAAAKLARHVRALFLGGGSLKDVLVDSFLELALLTAAARYYSFAKNTRATDDGEELALLERLGAGHKSASRWPPSAFPCLTRFHEIAWRAFSPSLFKGFLAAQVREAKMAWRRRNGQVHRGRAHRGHQVSDVRFSRFVRYRYARPQVRSAEEARPRRSPFALVTL</sequence>
<evidence type="ECO:0000313" key="2">
    <source>
        <dbReference type="Proteomes" id="UP000612055"/>
    </source>
</evidence>
<comment type="caution">
    <text evidence="1">The sequence shown here is derived from an EMBL/GenBank/DDBJ whole genome shotgun (WGS) entry which is preliminary data.</text>
</comment>
<dbReference type="AlphaFoldDB" id="A0A835XRM6"/>
<dbReference type="PANTHER" id="PTHR11258">
    <property type="entry name" value="2-5 OLIGOADENYLATE SYNTHETASE"/>
    <property type="match status" value="1"/>
</dbReference>
<dbReference type="Proteomes" id="UP000612055">
    <property type="component" value="Unassembled WGS sequence"/>
</dbReference>
<dbReference type="GO" id="GO:0005829">
    <property type="term" value="C:cytosol"/>
    <property type="evidence" value="ECO:0007669"/>
    <property type="project" value="TreeGrafter"/>
</dbReference>
<name>A0A835XRM6_9CHLO</name>
<dbReference type="EMBL" id="JAEHOE010000142">
    <property type="protein sequence ID" value="KAG2484789.1"/>
    <property type="molecule type" value="Genomic_DNA"/>
</dbReference>
<gene>
    <name evidence="1" type="ORF">HYH03_016442</name>
</gene>
<dbReference type="InterPro" id="IPR043519">
    <property type="entry name" value="NT_sf"/>
</dbReference>
<reference evidence="1" key="1">
    <citation type="journal article" date="2020" name="bioRxiv">
        <title>Comparative genomics of Chlamydomonas.</title>
        <authorList>
            <person name="Craig R.J."/>
            <person name="Hasan A.R."/>
            <person name="Ness R.W."/>
            <person name="Keightley P.D."/>
        </authorList>
    </citation>
    <scope>NUCLEOTIDE SEQUENCE</scope>
    <source>
        <strain evidence="1">CCAP 11/70</strain>
    </source>
</reference>
<dbReference type="GO" id="GO:0016020">
    <property type="term" value="C:membrane"/>
    <property type="evidence" value="ECO:0007669"/>
    <property type="project" value="TreeGrafter"/>
</dbReference>
<organism evidence="1 2">
    <name type="scientific">Edaphochlamys debaryana</name>
    <dbReference type="NCBI Taxonomy" id="47281"/>
    <lineage>
        <taxon>Eukaryota</taxon>
        <taxon>Viridiplantae</taxon>
        <taxon>Chlorophyta</taxon>
        <taxon>core chlorophytes</taxon>
        <taxon>Chlorophyceae</taxon>
        <taxon>CS clade</taxon>
        <taxon>Chlamydomonadales</taxon>
        <taxon>Chlamydomonadales incertae sedis</taxon>
        <taxon>Edaphochlamys</taxon>
    </lineage>
</organism>
<dbReference type="PANTHER" id="PTHR11258:SF11">
    <property type="entry name" value="C2H2-TYPE DOMAIN-CONTAINING PROTEIN"/>
    <property type="match status" value="1"/>
</dbReference>
<accession>A0A835XRM6</accession>